<dbReference type="PROSITE" id="PS50017">
    <property type="entry name" value="DEATH_DOMAIN"/>
    <property type="match status" value="1"/>
</dbReference>
<feature type="domain" description="TNFR-Cys" evidence="10">
    <location>
        <begin position="99"/>
        <end position="141"/>
    </location>
</feature>
<feature type="domain" description="Death" evidence="9">
    <location>
        <begin position="323"/>
        <end position="406"/>
    </location>
</feature>
<keyword evidence="12" id="KW-1185">Reference proteome</keyword>
<dbReference type="GO" id="GO:0006954">
    <property type="term" value="P:inflammatory response"/>
    <property type="evidence" value="ECO:0007669"/>
    <property type="project" value="TreeGrafter"/>
</dbReference>
<dbReference type="InterPro" id="IPR011029">
    <property type="entry name" value="DEATH-like_dom_sf"/>
</dbReference>
<dbReference type="SMART" id="SM00208">
    <property type="entry name" value="TNFR"/>
    <property type="match status" value="4"/>
</dbReference>
<dbReference type="Gene3D" id="1.10.533.10">
    <property type="entry name" value="Death Domain, Fas"/>
    <property type="match status" value="1"/>
</dbReference>
<feature type="chain" id="PRO_5041392542" evidence="8">
    <location>
        <begin position="22"/>
        <end position="410"/>
    </location>
</feature>
<sequence length="410" mass="45922">MAPLGLFPVLVAAVNLNLIQTESGGALGVSLNPVTKPIPAAVVDKDAFLHSSSKQKREVDCKIGHYLHPNKTHCCLRCHKGTFVAQHCLDPEKATKCSVCSEGSFIDEDNSSEQCRGCRRCRPTFGQIEISKCTSEHDTVCGCGSDQYQSSHSDEFMCKNCSACLNGRIKLACTKFRDTICECRSGYFLQKDENKCYPCSSCNEKEECKMDCDFFVKVIKPENNPHQALLLTIIVILIVTVGVLLLVNILRKRSCQKRFSSTFCPFASNLQPTSEPSPEVVEKGKCTFLEQNQTDNLLPLKATPADLPDCVRVAGETQISDRPEVLYAVVDQVPLTRWNEFVRRLGLNEISIERIYAEHRHIREAQYVMLRQWRQQAGHGATVERICYVLNQMEMSGCSETIQEVLSNLP</sequence>
<accession>A0AA35PT02</accession>
<proteinExistence type="predicted"/>
<dbReference type="CDD" id="cd08313">
    <property type="entry name" value="Death_TNFR1"/>
    <property type="match status" value="1"/>
</dbReference>
<evidence type="ECO:0000256" key="8">
    <source>
        <dbReference type="SAM" id="SignalP"/>
    </source>
</evidence>
<feature type="transmembrane region" description="Helical" evidence="7">
    <location>
        <begin position="228"/>
        <end position="250"/>
    </location>
</feature>
<dbReference type="SUPFAM" id="SSF57586">
    <property type="entry name" value="TNF receptor-like"/>
    <property type="match status" value="3"/>
</dbReference>
<reference evidence="11" key="1">
    <citation type="submission" date="2022-12" db="EMBL/GenBank/DDBJ databases">
        <authorList>
            <person name="Alioto T."/>
            <person name="Alioto T."/>
            <person name="Gomez Garrido J."/>
        </authorList>
    </citation>
    <scope>NUCLEOTIDE SEQUENCE</scope>
</reference>
<evidence type="ECO:0000256" key="6">
    <source>
        <dbReference type="PROSITE-ProRule" id="PRU00206"/>
    </source>
</evidence>
<dbReference type="GO" id="GO:0043235">
    <property type="term" value="C:receptor complex"/>
    <property type="evidence" value="ECO:0007669"/>
    <property type="project" value="TreeGrafter"/>
</dbReference>
<dbReference type="Gene3D" id="2.10.50.10">
    <property type="entry name" value="Tumor Necrosis Factor Receptor, subunit A, domain 2"/>
    <property type="match status" value="2"/>
</dbReference>
<dbReference type="FunFam" id="2.10.50.10:FF:000020">
    <property type="entry name" value="Tumor necrosis factor receptor superfamily member 1A"/>
    <property type="match status" value="1"/>
</dbReference>
<keyword evidence="1" id="KW-0053">Apoptosis</keyword>
<dbReference type="SMART" id="SM00005">
    <property type="entry name" value="DEATH"/>
    <property type="match status" value="1"/>
</dbReference>
<dbReference type="GO" id="GO:0045121">
    <property type="term" value="C:membrane raft"/>
    <property type="evidence" value="ECO:0007669"/>
    <property type="project" value="TreeGrafter"/>
</dbReference>
<dbReference type="PANTHER" id="PTHR46861:SF1">
    <property type="entry name" value="TUMOR NECROSIS FACTOR RECEPTOR SUPERFAMILY MEMBER 1A"/>
    <property type="match status" value="1"/>
</dbReference>
<keyword evidence="2 8" id="KW-0732">Signal</keyword>
<dbReference type="PANTHER" id="PTHR46861">
    <property type="entry name" value="TUMOR NECROSIS FACTOR RECEPTOR SUPERFAMILY MEMBER 1A"/>
    <property type="match status" value="1"/>
</dbReference>
<keyword evidence="7" id="KW-1133">Transmembrane helix</keyword>
<dbReference type="Pfam" id="PF00020">
    <property type="entry name" value="TNFR_c6"/>
    <property type="match status" value="2"/>
</dbReference>
<evidence type="ECO:0000256" key="7">
    <source>
        <dbReference type="SAM" id="Phobius"/>
    </source>
</evidence>
<dbReference type="GO" id="GO:0006915">
    <property type="term" value="P:apoptotic process"/>
    <property type="evidence" value="ECO:0007669"/>
    <property type="project" value="UniProtKB-KW"/>
</dbReference>
<organism evidence="11 12">
    <name type="scientific">Podarcis lilfordi</name>
    <name type="common">Lilford's wall lizard</name>
    <dbReference type="NCBI Taxonomy" id="74358"/>
    <lineage>
        <taxon>Eukaryota</taxon>
        <taxon>Metazoa</taxon>
        <taxon>Chordata</taxon>
        <taxon>Craniata</taxon>
        <taxon>Vertebrata</taxon>
        <taxon>Euteleostomi</taxon>
        <taxon>Lepidosauria</taxon>
        <taxon>Squamata</taxon>
        <taxon>Bifurcata</taxon>
        <taxon>Unidentata</taxon>
        <taxon>Episquamata</taxon>
        <taxon>Laterata</taxon>
        <taxon>Lacertibaenia</taxon>
        <taxon>Lacertidae</taxon>
        <taxon>Podarcis</taxon>
    </lineage>
</organism>
<evidence type="ECO:0000313" key="12">
    <source>
        <dbReference type="Proteomes" id="UP001178461"/>
    </source>
</evidence>
<evidence type="ECO:0000256" key="1">
    <source>
        <dbReference type="ARBA" id="ARBA00022703"/>
    </source>
</evidence>
<keyword evidence="7" id="KW-0472">Membrane</keyword>
<feature type="disulfide bond" evidence="6">
    <location>
        <begin position="100"/>
        <end position="115"/>
    </location>
</feature>
<keyword evidence="5" id="KW-0325">Glycoprotein</keyword>
<dbReference type="PROSITE" id="PS50050">
    <property type="entry name" value="TNFR_NGFR_2"/>
    <property type="match status" value="2"/>
</dbReference>
<feature type="signal peptide" evidence="8">
    <location>
        <begin position="1"/>
        <end position="21"/>
    </location>
</feature>
<feature type="disulfide bond" evidence="6">
    <location>
        <begin position="143"/>
        <end position="158"/>
    </location>
</feature>
<evidence type="ECO:0000256" key="5">
    <source>
        <dbReference type="ARBA" id="ARBA00023180"/>
    </source>
</evidence>
<dbReference type="AlphaFoldDB" id="A0AA35PT02"/>
<comment type="caution">
    <text evidence="6">Lacks conserved residue(s) required for the propagation of feature annotation.</text>
</comment>
<dbReference type="Proteomes" id="UP001178461">
    <property type="component" value="Chromosome 17"/>
</dbReference>
<evidence type="ECO:0000313" key="11">
    <source>
        <dbReference type="EMBL" id="CAI5797065.1"/>
    </source>
</evidence>
<keyword evidence="11" id="KW-0675">Receptor</keyword>
<feature type="domain" description="TNFR-Cys" evidence="10">
    <location>
        <begin position="142"/>
        <end position="181"/>
    </location>
</feature>
<keyword evidence="4 6" id="KW-1015">Disulfide bond</keyword>
<dbReference type="InterPro" id="IPR033994">
    <property type="entry name" value="TNFRSF1A_death"/>
</dbReference>
<evidence type="ECO:0000259" key="9">
    <source>
        <dbReference type="PROSITE" id="PS50017"/>
    </source>
</evidence>
<dbReference type="GO" id="GO:0005031">
    <property type="term" value="F:tumor necrosis factor receptor activity"/>
    <property type="evidence" value="ECO:0007669"/>
    <property type="project" value="TreeGrafter"/>
</dbReference>
<name>A0AA35PT02_9SAUR</name>
<keyword evidence="3" id="KW-0677">Repeat</keyword>
<dbReference type="Pfam" id="PF00531">
    <property type="entry name" value="Death"/>
    <property type="match status" value="1"/>
</dbReference>
<protein>
    <submittedName>
        <fullName evidence="11">Tumor necrosis factor receptor superfamily member 1A-like</fullName>
    </submittedName>
</protein>
<evidence type="ECO:0000256" key="2">
    <source>
        <dbReference type="ARBA" id="ARBA00022729"/>
    </source>
</evidence>
<evidence type="ECO:0000256" key="3">
    <source>
        <dbReference type="ARBA" id="ARBA00022737"/>
    </source>
</evidence>
<keyword evidence="7" id="KW-0812">Transmembrane</keyword>
<feature type="repeat" description="TNFR-Cys" evidence="6">
    <location>
        <begin position="142"/>
        <end position="181"/>
    </location>
</feature>
<dbReference type="InterPro" id="IPR000488">
    <property type="entry name" value="Death_dom"/>
</dbReference>
<evidence type="ECO:0000259" key="10">
    <source>
        <dbReference type="PROSITE" id="PS50050"/>
    </source>
</evidence>
<dbReference type="SUPFAM" id="SSF47986">
    <property type="entry name" value="DEATH domain"/>
    <property type="match status" value="1"/>
</dbReference>
<gene>
    <name evidence="11" type="ORF">PODLI_1B014444</name>
</gene>
<dbReference type="InterPro" id="IPR001368">
    <property type="entry name" value="TNFR/NGFR_Cys_rich_reg"/>
</dbReference>
<dbReference type="PROSITE" id="PS00652">
    <property type="entry name" value="TNFR_NGFR_1"/>
    <property type="match status" value="1"/>
</dbReference>
<feature type="repeat" description="TNFR-Cys" evidence="6">
    <location>
        <begin position="99"/>
        <end position="141"/>
    </location>
</feature>
<evidence type="ECO:0000256" key="4">
    <source>
        <dbReference type="ARBA" id="ARBA00023157"/>
    </source>
</evidence>
<dbReference type="EMBL" id="OX395142">
    <property type="protein sequence ID" value="CAI5797065.1"/>
    <property type="molecule type" value="Genomic_DNA"/>
</dbReference>
<dbReference type="GO" id="GO:0043120">
    <property type="term" value="F:tumor necrosis factor binding"/>
    <property type="evidence" value="ECO:0007669"/>
    <property type="project" value="TreeGrafter"/>
</dbReference>
<dbReference type="InterPro" id="IPR052493">
    <property type="entry name" value="TNFRSF1A"/>
</dbReference>